<dbReference type="PANTHER" id="PTHR45772:SF8">
    <property type="entry name" value="HIGH-AFFINITY BRANCHED-CHAIN AMINO ACID TRANSPORT ATP-BINDING PROTEIN"/>
    <property type="match status" value="1"/>
</dbReference>
<dbReference type="InterPro" id="IPR051120">
    <property type="entry name" value="ABC_AA/LPS_Transport"/>
</dbReference>
<dbReference type="Pfam" id="PF00005">
    <property type="entry name" value="ABC_tran"/>
    <property type="match status" value="1"/>
</dbReference>
<feature type="domain" description="ABC transporter" evidence="4">
    <location>
        <begin position="2"/>
        <end position="240"/>
    </location>
</feature>
<dbReference type="InterPro" id="IPR032823">
    <property type="entry name" value="BCA_ABC_TP_C"/>
</dbReference>
<dbReference type="InterPro" id="IPR017871">
    <property type="entry name" value="ABC_transporter-like_CS"/>
</dbReference>
<dbReference type="Gene3D" id="3.40.50.300">
    <property type="entry name" value="P-loop containing nucleotide triphosphate hydrolases"/>
    <property type="match status" value="1"/>
</dbReference>
<dbReference type="PROSITE" id="PS50893">
    <property type="entry name" value="ABC_TRANSPORTER_2"/>
    <property type="match status" value="1"/>
</dbReference>
<accession>A0A1W1DZ97</accession>
<dbReference type="GO" id="GO:0016887">
    <property type="term" value="F:ATP hydrolysis activity"/>
    <property type="evidence" value="ECO:0007669"/>
    <property type="project" value="InterPro"/>
</dbReference>
<keyword evidence="2" id="KW-0547">Nucleotide-binding</keyword>
<gene>
    <name evidence="5" type="ORF">MNB_SUP05-SYMBIONT-4-1383</name>
</gene>
<evidence type="ECO:0000256" key="2">
    <source>
        <dbReference type="ARBA" id="ARBA00022741"/>
    </source>
</evidence>
<dbReference type="GO" id="GO:0005886">
    <property type="term" value="C:plasma membrane"/>
    <property type="evidence" value="ECO:0007669"/>
    <property type="project" value="TreeGrafter"/>
</dbReference>
<dbReference type="Pfam" id="PF12399">
    <property type="entry name" value="BCA_ABC_TP_C"/>
    <property type="match status" value="1"/>
</dbReference>
<dbReference type="InterPro" id="IPR003439">
    <property type="entry name" value="ABC_transporter-like_ATP-bd"/>
</dbReference>
<dbReference type="EMBL" id="FPHY01000136">
    <property type="protein sequence ID" value="SFV87019.1"/>
    <property type="molecule type" value="Genomic_DNA"/>
</dbReference>
<keyword evidence="1" id="KW-0813">Transport</keyword>
<keyword evidence="3 5" id="KW-0067">ATP-binding</keyword>
<evidence type="ECO:0000256" key="3">
    <source>
        <dbReference type="ARBA" id="ARBA00022840"/>
    </source>
</evidence>
<evidence type="ECO:0000256" key="1">
    <source>
        <dbReference type="ARBA" id="ARBA00022448"/>
    </source>
</evidence>
<dbReference type="InterPro" id="IPR027417">
    <property type="entry name" value="P-loop_NTPase"/>
</dbReference>
<proteinExistence type="predicted"/>
<dbReference type="PROSITE" id="PS00211">
    <property type="entry name" value="ABC_TRANSPORTER_1"/>
    <property type="match status" value="1"/>
</dbReference>
<reference evidence="5" key="1">
    <citation type="submission" date="2016-10" db="EMBL/GenBank/DDBJ databases">
        <authorList>
            <person name="de Groot N.N."/>
        </authorList>
    </citation>
    <scope>NUCLEOTIDE SEQUENCE</scope>
</reference>
<name>A0A1W1DZ97_9ZZZZ</name>
<organism evidence="5">
    <name type="scientific">hydrothermal vent metagenome</name>
    <dbReference type="NCBI Taxonomy" id="652676"/>
    <lineage>
        <taxon>unclassified sequences</taxon>
        <taxon>metagenomes</taxon>
        <taxon>ecological metagenomes</taxon>
    </lineage>
</organism>
<dbReference type="PANTHER" id="PTHR45772">
    <property type="entry name" value="CONSERVED COMPONENT OF ABC TRANSPORTER FOR NATURAL AMINO ACIDS-RELATED"/>
    <property type="match status" value="1"/>
</dbReference>
<evidence type="ECO:0000259" key="4">
    <source>
        <dbReference type="PROSITE" id="PS50893"/>
    </source>
</evidence>
<dbReference type="SUPFAM" id="SSF52540">
    <property type="entry name" value="P-loop containing nucleoside triphosphate hydrolases"/>
    <property type="match status" value="1"/>
</dbReference>
<evidence type="ECO:0000313" key="5">
    <source>
        <dbReference type="EMBL" id="SFV87019.1"/>
    </source>
</evidence>
<dbReference type="SMART" id="SM00382">
    <property type="entry name" value="AAA"/>
    <property type="match status" value="1"/>
</dbReference>
<dbReference type="AlphaFoldDB" id="A0A1W1DZ97"/>
<protein>
    <submittedName>
        <fullName evidence="5">Branched-chain amino acid transport ATP-binding protein LivG (TC 3.A.1.4.1)</fullName>
    </submittedName>
</protein>
<dbReference type="GO" id="GO:0005524">
    <property type="term" value="F:ATP binding"/>
    <property type="evidence" value="ECO:0007669"/>
    <property type="project" value="UniProtKB-KW"/>
</dbReference>
<dbReference type="InterPro" id="IPR003593">
    <property type="entry name" value="AAA+_ATPase"/>
</dbReference>
<sequence>MLVINNLNKSFGKQIVLKKFSYTFKQGKIYALMGANGSGKTTLFNIIGNFLPVDNGNIAFKDKNIIGMPPHKVAQLGICRTFQNLRLIPSLSVVDNIYLAFKDKTDEKITTAFFGKASRPQYQEKINQLLITTHLDSVKNSLAKNISYGQQKLLTLAIAMANDFDLLLLDEPVSGVQIEYRKQISNILKQMNKTIILIEHNAEFIQDLTDNVVFLDQGKIIAQGNYQTIKSNPQVQEAYL</sequence>